<keyword evidence="3 6" id="KW-0812">Transmembrane</keyword>
<comment type="subcellular location">
    <subcellularLocation>
        <location evidence="1">Membrane</location>
        <topology evidence="1">Multi-pass membrane protein</topology>
    </subcellularLocation>
</comment>
<protein>
    <submittedName>
        <fullName evidence="7">Unannotated protein</fullName>
    </submittedName>
</protein>
<dbReference type="PANTHER" id="PTHR11101">
    <property type="entry name" value="PHOSPHATE TRANSPORTER"/>
    <property type="match status" value="1"/>
</dbReference>
<evidence type="ECO:0000256" key="1">
    <source>
        <dbReference type="ARBA" id="ARBA00004141"/>
    </source>
</evidence>
<accession>A0A6J6WWC8</accession>
<organism evidence="7">
    <name type="scientific">freshwater metagenome</name>
    <dbReference type="NCBI Taxonomy" id="449393"/>
    <lineage>
        <taxon>unclassified sequences</taxon>
        <taxon>metagenomes</taxon>
        <taxon>ecological metagenomes</taxon>
    </lineage>
</organism>
<sequence length="329" mass="33161">MVGAFLSLKVAATIASSIVNQDLVTLPVVFGGLAGAITWNIVTWYFGLPSSSSHALVGGVVGAMLASAGSAGVLWHGIIAKVFVPGIIAPLVAVLVAGIATVVSRQATSRIDEDSRGLGMRVGQIGASGLMSIAHGTNDAQKTMGVITLALVANGTITGDASVPTWVVVACAIAMAAGTFIGGWRIIRTMGHGLTALDSTSGFAAQMSSAVVILTSSHLGLPLSTTYVSTGSVIGTGVATRGRKVHWKTAGRVVFAWLITLPAAGCVGALAYAGESLFGVSGGAVAVGLVVVAIAAVIFARSRKQKVDASNVNEPWRSELVPDETSLAA</sequence>
<feature type="transmembrane region" description="Helical" evidence="6">
    <location>
        <begin position="163"/>
        <end position="184"/>
    </location>
</feature>
<feature type="transmembrane region" description="Helical" evidence="6">
    <location>
        <begin position="253"/>
        <end position="272"/>
    </location>
</feature>
<feature type="transmembrane region" description="Helical" evidence="6">
    <location>
        <begin position="82"/>
        <end position="103"/>
    </location>
</feature>
<dbReference type="GO" id="GO:0005315">
    <property type="term" value="F:phosphate transmembrane transporter activity"/>
    <property type="evidence" value="ECO:0007669"/>
    <property type="project" value="InterPro"/>
</dbReference>
<evidence type="ECO:0000256" key="2">
    <source>
        <dbReference type="ARBA" id="ARBA00022448"/>
    </source>
</evidence>
<gene>
    <name evidence="7" type="ORF">UFOPK2958_00851</name>
</gene>
<dbReference type="GO" id="GO:0035435">
    <property type="term" value="P:phosphate ion transmembrane transport"/>
    <property type="evidence" value="ECO:0007669"/>
    <property type="project" value="TreeGrafter"/>
</dbReference>
<feature type="transmembrane region" description="Helical" evidence="6">
    <location>
        <begin position="278"/>
        <end position="300"/>
    </location>
</feature>
<dbReference type="EMBL" id="CAFAAB010000088">
    <property type="protein sequence ID" value="CAB4786297.1"/>
    <property type="molecule type" value="Genomic_DNA"/>
</dbReference>
<keyword evidence="4 6" id="KW-1133">Transmembrane helix</keyword>
<evidence type="ECO:0000256" key="4">
    <source>
        <dbReference type="ARBA" id="ARBA00022989"/>
    </source>
</evidence>
<keyword evidence="5 6" id="KW-0472">Membrane</keyword>
<evidence type="ECO:0000256" key="5">
    <source>
        <dbReference type="ARBA" id="ARBA00023136"/>
    </source>
</evidence>
<dbReference type="GO" id="GO:0016020">
    <property type="term" value="C:membrane"/>
    <property type="evidence" value="ECO:0007669"/>
    <property type="project" value="UniProtKB-SubCell"/>
</dbReference>
<dbReference type="AlphaFoldDB" id="A0A6J6WWC8"/>
<dbReference type="InterPro" id="IPR001204">
    <property type="entry name" value="Phos_transporter"/>
</dbReference>
<evidence type="ECO:0000256" key="6">
    <source>
        <dbReference type="SAM" id="Phobius"/>
    </source>
</evidence>
<dbReference type="PANTHER" id="PTHR11101:SF54">
    <property type="entry name" value="LOW-AFFINITY INORGANIC PHOSPHATE TRANSPORTER-RELATED"/>
    <property type="match status" value="1"/>
</dbReference>
<proteinExistence type="predicted"/>
<feature type="transmembrane region" description="Helical" evidence="6">
    <location>
        <begin position="27"/>
        <end position="48"/>
    </location>
</feature>
<dbReference type="Pfam" id="PF01384">
    <property type="entry name" value="PHO4"/>
    <property type="match status" value="1"/>
</dbReference>
<evidence type="ECO:0000256" key="3">
    <source>
        <dbReference type="ARBA" id="ARBA00022692"/>
    </source>
</evidence>
<name>A0A6J6WWC8_9ZZZZ</name>
<feature type="transmembrane region" description="Helical" evidence="6">
    <location>
        <begin position="55"/>
        <end position="76"/>
    </location>
</feature>
<evidence type="ECO:0000313" key="7">
    <source>
        <dbReference type="EMBL" id="CAB4786297.1"/>
    </source>
</evidence>
<keyword evidence="2" id="KW-0813">Transport</keyword>
<reference evidence="7" key="1">
    <citation type="submission" date="2020-05" db="EMBL/GenBank/DDBJ databases">
        <authorList>
            <person name="Chiriac C."/>
            <person name="Salcher M."/>
            <person name="Ghai R."/>
            <person name="Kavagutti S V."/>
        </authorList>
    </citation>
    <scope>NUCLEOTIDE SEQUENCE</scope>
</reference>